<dbReference type="EC" id="3.1.3.5" evidence="4"/>
<dbReference type="Gene3D" id="3.40.1210.10">
    <property type="entry name" value="Survival protein SurE-like phosphatase/nucleotidase"/>
    <property type="match status" value="1"/>
</dbReference>
<sequence>MISGFPPETQASHYPHETHKPCILLTNDDGVNSEGLWAAYEALSELGEVIVCAPATQQSAVGRSLSIFEPLRVNTVKRGHVTAYAVGGKPTDSVILALFALGVKPDIVVSGINIGENVSYEAITTSGTVGAALEAANHGYPSVAFSLQIEDQKEKFDDARHLADRFLESKGVVKDIILRVLEKGFPTFTHVINVNIPSVITGEYEIPHLAEHLFVTGVEKRLDPRGKPYYWINGPLITDAPEGTDVHSIHKGNISITPITLDCTAYSGSDELKKLFL</sequence>
<comment type="caution">
    <text evidence="6">The sequence shown here is derived from an EMBL/GenBank/DDBJ whole genome shotgun (WGS) entry which is preliminary data.</text>
</comment>
<evidence type="ECO:0000313" key="7">
    <source>
        <dbReference type="Proteomes" id="UP000245934"/>
    </source>
</evidence>
<dbReference type="EMBL" id="QGMZ01000014">
    <property type="protein sequence ID" value="PWR75004.1"/>
    <property type="molecule type" value="Genomic_DNA"/>
</dbReference>
<dbReference type="PANTHER" id="PTHR30457">
    <property type="entry name" value="5'-NUCLEOTIDASE SURE"/>
    <property type="match status" value="1"/>
</dbReference>
<dbReference type="AlphaFoldDB" id="A0A2V2N4H8"/>
<feature type="binding site" evidence="4">
    <location>
        <position position="59"/>
    </location>
    <ligand>
        <name>a divalent metal cation</name>
        <dbReference type="ChEBI" id="CHEBI:60240"/>
    </ligand>
</feature>
<feature type="binding site" evidence="4">
    <location>
        <position position="113"/>
    </location>
    <ligand>
        <name>a divalent metal cation</name>
        <dbReference type="ChEBI" id="CHEBI:60240"/>
    </ligand>
</feature>
<dbReference type="RefSeq" id="WP_109940437.1">
    <property type="nucleotide sequence ID" value="NZ_CP176366.1"/>
</dbReference>
<dbReference type="InterPro" id="IPR036523">
    <property type="entry name" value="SurE-like_sf"/>
</dbReference>
<dbReference type="InterPro" id="IPR002828">
    <property type="entry name" value="SurE-like_Pase/nucleotidase"/>
</dbReference>
<name>A0A2V2N4H8_9EURY</name>
<feature type="binding site" evidence="4">
    <location>
        <position position="29"/>
    </location>
    <ligand>
        <name>a divalent metal cation</name>
        <dbReference type="ChEBI" id="CHEBI:60240"/>
    </ligand>
</feature>
<evidence type="ECO:0000259" key="5">
    <source>
        <dbReference type="Pfam" id="PF01975"/>
    </source>
</evidence>
<comment type="catalytic activity">
    <reaction evidence="4">
        <text>a ribonucleoside 5'-phosphate + H2O = a ribonucleoside + phosphate</text>
        <dbReference type="Rhea" id="RHEA:12484"/>
        <dbReference type="ChEBI" id="CHEBI:15377"/>
        <dbReference type="ChEBI" id="CHEBI:18254"/>
        <dbReference type="ChEBI" id="CHEBI:43474"/>
        <dbReference type="ChEBI" id="CHEBI:58043"/>
        <dbReference type="EC" id="3.1.3.5"/>
    </reaction>
</comment>
<dbReference type="NCBIfam" id="TIGR00087">
    <property type="entry name" value="surE"/>
    <property type="match status" value="1"/>
</dbReference>
<evidence type="ECO:0000256" key="2">
    <source>
        <dbReference type="ARBA" id="ARBA00022723"/>
    </source>
</evidence>
<dbReference type="Pfam" id="PF01975">
    <property type="entry name" value="SurE"/>
    <property type="match status" value="1"/>
</dbReference>
<dbReference type="GO" id="GO:0008253">
    <property type="term" value="F:5'-nucleotidase activity"/>
    <property type="evidence" value="ECO:0007669"/>
    <property type="project" value="UniProtKB-UniRule"/>
</dbReference>
<dbReference type="GO" id="GO:0046872">
    <property type="term" value="F:metal ion binding"/>
    <property type="evidence" value="ECO:0007669"/>
    <property type="project" value="UniProtKB-UniRule"/>
</dbReference>
<organism evidence="6 7">
    <name type="scientific">Methanospirillum stamsii</name>
    <dbReference type="NCBI Taxonomy" id="1277351"/>
    <lineage>
        <taxon>Archaea</taxon>
        <taxon>Methanobacteriati</taxon>
        <taxon>Methanobacteriota</taxon>
        <taxon>Stenosarchaea group</taxon>
        <taxon>Methanomicrobia</taxon>
        <taxon>Methanomicrobiales</taxon>
        <taxon>Methanospirillaceae</taxon>
        <taxon>Methanospirillum</taxon>
    </lineage>
</organism>
<comment type="cofactor">
    <cofactor evidence="4">
        <name>a divalent metal cation</name>
        <dbReference type="ChEBI" id="CHEBI:60240"/>
    </cofactor>
    <text evidence="4">Binds 1 divalent metal cation per subunit.</text>
</comment>
<dbReference type="OrthoDB" id="26873at2157"/>
<reference evidence="6 7" key="1">
    <citation type="submission" date="2018-05" db="EMBL/GenBank/DDBJ databases">
        <title>Draft genome of Methanospirillum stamsii Pt1.</title>
        <authorList>
            <person name="Dueholm M.S."/>
            <person name="Nielsen P.H."/>
            <person name="Bakmann L.F."/>
            <person name="Otzen D.E."/>
        </authorList>
    </citation>
    <scope>NUCLEOTIDE SEQUENCE [LARGE SCALE GENOMIC DNA]</scope>
    <source>
        <strain evidence="6 7">Pt1</strain>
    </source>
</reference>
<dbReference type="PANTHER" id="PTHR30457:SF0">
    <property type="entry name" value="PHOSPHATASE, PUTATIVE (AFU_ORTHOLOGUE AFUA_4G01070)-RELATED"/>
    <property type="match status" value="1"/>
</dbReference>
<proteinExistence type="inferred from homology"/>
<accession>A0A2V2N4H8</accession>
<gene>
    <name evidence="4" type="primary">surE</name>
    <name evidence="6" type="ORF">DLD82_07220</name>
</gene>
<dbReference type="GeneID" id="97611114"/>
<protein>
    <recommendedName>
        <fullName evidence="4">5'-nucleotidase SurE</fullName>
        <ecNumber evidence="4">3.1.3.5</ecNumber>
    </recommendedName>
    <alternativeName>
        <fullName evidence="4">Nucleoside 5'-monophosphate phosphohydrolase</fullName>
    </alternativeName>
</protein>
<evidence type="ECO:0000313" key="6">
    <source>
        <dbReference type="EMBL" id="PWR75004.1"/>
    </source>
</evidence>
<evidence type="ECO:0000256" key="3">
    <source>
        <dbReference type="ARBA" id="ARBA00022801"/>
    </source>
</evidence>
<keyword evidence="4" id="KW-0547">Nucleotide-binding</keyword>
<dbReference type="InterPro" id="IPR030048">
    <property type="entry name" value="SurE"/>
</dbReference>
<feature type="domain" description="Survival protein SurE-like phosphatase/nucleotidase" evidence="5">
    <location>
        <begin position="23"/>
        <end position="205"/>
    </location>
</feature>
<keyword evidence="3 4" id="KW-0378">Hydrolase</keyword>
<keyword evidence="2 4" id="KW-0479">Metal-binding</keyword>
<comment type="function">
    <text evidence="4">Nucleotidase that shows phosphatase activity on nucleoside 5'-monophosphates.</text>
</comment>
<comment type="similarity">
    <text evidence="1 4">Belongs to the SurE nucleotidase family.</text>
</comment>
<dbReference type="GO" id="GO:0000166">
    <property type="term" value="F:nucleotide binding"/>
    <property type="evidence" value="ECO:0007669"/>
    <property type="project" value="UniProtKB-KW"/>
</dbReference>
<dbReference type="Proteomes" id="UP000245934">
    <property type="component" value="Unassembled WGS sequence"/>
</dbReference>
<dbReference type="SUPFAM" id="SSF64167">
    <property type="entry name" value="SurE-like"/>
    <property type="match status" value="1"/>
</dbReference>
<dbReference type="NCBIfam" id="NF001491">
    <property type="entry name" value="PRK00346.2-1"/>
    <property type="match status" value="1"/>
</dbReference>
<feature type="binding site" evidence="4">
    <location>
        <position position="28"/>
    </location>
    <ligand>
        <name>a divalent metal cation</name>
        <dbReference type="ChEBI" id="CHEBI:60240"/>
    </ligand>
</feature>
<keyword evidence="4" id="KW-0963">Cytoplasm</keyword>
<evidence type="ECO:0000256" key="1">
    <source>
        <dbReference type="ARBA" id="ARBA00011062"/>
    </source>
</evidence>
<comment type="subcellular location">
    <subcellularLocation>
        <location evidence="4">Cytoplasm</location>
    </subcellularLocation>
</comment>
<keyword evidence="7" id="KW-1185">Reference proteome</keyword>
<dbReference type="GO" id="GO:0005737">
    <property type="term" value="C:cytoplasm"/>
    <property type="evidence" value="ECO:0007669"/>
    <property type="project" value="UniProtKB-SubCell"/>
</dbReference>
<evidence type="ECO:0000256" key="4">
    <source>
        <dbReference type="HAMAP-Rule" id="MF_00060"/>
    </source>
</evidence>
<dbReference type="HAMAP" id="MF_00060">
    <property type="entry name" value="SurE"/>
    <property type="match status" value="1"/>
</dbReference>